<dbReference type="AlphaFoldDB" id="A0A7H2BDQ3"/>
<feature type="region of interest" description="Disordered" evidence="1">
    <location>
        <begin position="71"/>
        <end position="122"/>
    </location>
</feature>
<dbReference type="Proteomes" id="UP000516404">
    <property type="component" value="Chromosome"/>
</dbReference>
<proteinExistence type="predicted"/>
<dbReference type="GeneID" id="96622667"/>
<gene>
    <name evidence="3" type="ORF">IDM49_00325</name>
</gene>
<feature type="transmembrane region" description="Helical" evidence="2">
    <location>
        <begin position="6"/>
        <end position="26"/>
    </location>
</feature>
<evidence type="ECO:0000313" key="3">
    <source>
        <dbReference type="EMBL" id="QNV37799.1"/>
    </source>
</evidence>
<feature type="transmembrane region" description="Helical" evidence="2">
    <location>
        <begin position="33"/>
        <end position="54"/>
    </location>
</feature>
<evidence type="ECO:0000313" key="4">
    <source>
        <dbReference type="Proteomes" id="UP000516404"/>
    </source>
</evidence>
<keyword evidence="2" id="KW-1133">Transmembrane helix</keyword>
<dbReference type="KEGG" id="rter:IDM49_00325"/>
<dbReference type="RefSeq" id="WP_190724614.1">
    <property type="nucleotide sequence ID" value="NZ_CP061539.1"/>
</dbReference>
<feature type="compositionally biased region" description="Basic residues" evidence="1">
    <location>
        <begin position="112"/>
        <end position="122"/>
    </location>
</feature>
<sequence length="122" mass="13186">MDFKELSPAFLTSLVAIFVGAIMIGASSTFITVLGWILLLAGLALNVFSAVVSIQQAKGAPLPFLREDREPKALSQSEEVSFDEDPEPDTESQPIVSIAEDADEQDNSIFKSRQKKSASVRA</sequence>
<keyword evidence="2" id="KW-0812">Transmembrane</keyword>
<accession>A0A7H2BDQ3</accession>
<name>A0A7H2BDQ3_9MICC</name>
<evidence type="ECO:0000256" key="1">
    <source>
        <dbReference type="SAM" id="MobiDB-lite"/>
    </source>
</evidence>
<organism evidence="3 4">
    <name type="scientific">Rothia terrae</name>
    <dbReference type="NCBI Taxonomy" id="396015"/>
    <lineage>
        <taxon>Bacteria</taxon>
        <taxon>Bacillati</taxon>
        <taxon>Actinomycetota</taxon>
        <taxon>Actinomycetes</taxon>
        <taxon>Micrococcales</taxon>
        <taxon>Micrococcaceae</taxon>
        <taxon>Rothia</taxon>
    </lineage>
</organism>
<evidence type="ECO:0000256" key="2">
    <source>
        <dbReference type="SAM" id="Phobius"/>
    </source>
</evidence>
<dbReference type="EMBL" id="CP061539">
    <property type="protein sequence ID" value="QNV37799.1"/>
    <property type="molecule type" value="Genomic_DNA"/>
</dbReference>
<reference evidence="3 4" key="1">
    <citation type="submission" date="2020-09" db="EMBL/GenBank/DDBJ databases">
        <title>Investigation of environmental microbes.</title>
        <authorList>
            <person name="Ou Y."/>
            <person name="Kang Q."/>
        </authorList>
    </citation>
    <scope>NUCLEOTIDE SEQUENCE [LARGE SCALE GENOMIC DNA]</scope>
    <source>
        <strain evidence="3 4">KJZ-14</strain>
    </source>
</reference>
<feature type="compositionally biased region" description="Acidic residues" evidence="1">
    <location>
        <begin position="80"/>
        <end position="90"/>
    </location>
</feature>
<protein>
    <submittedName>
        <fullName evidence="3">Uncharacterized protein</fullName>
    </submittedName>
</protein>
<keyword evidence="4" id="KW-1185">Reference proteome</keyword>
<keyword evidence="2" id="KW-0472">Membrane</keyword>